<dbReference type="InterPro" id="IPR041657">
    <property type="entry name" value="HTH_17"/>
</dbReference>
<dbReference type="EMBL" id="CYYP01000001">
    <property type="protein sequence ID" value="CUN43050.1"/>
    <property type="molecule type" value="Genomic_DNA"/>
</dbReference>
<evidence type="ECO:0000259" key="1">
    <source>
        <dbReference type="Pfam" id="PF12728"/>
    </source>
</evidence>
<accession>A0A173WVC7</accession>
<sequence length="446" mass="49833">MLTTKEAAELLGITPRRVQELIKNGALDARKASGVWLIDKDSVDTRLRSVTKTGGRPRRGHGKSEIAFTLMNRTHEVAQLVYSTSQKDFTHIGADIDYAHAPIGVFGPNSPISLDSFRIWWRGRGIPLARIGLASLLAKAAVDVPDELVQRNLGLSLSDQYWIRPQDSGLAWEDINFFNNAFDDVSLTIAPFAPEGKVAAAKPDNTSDGNLQKYWTCEGGRRILHKAGAHLNQEPYNELVATTLHRRILNTCDYVPYSLEGTGTSALSICDVFLTDEEEYVPAFYVNQYANAGERLTDYERYVANCEELGVTGVKDALDRMIVCDGIIANYDRHWRNFGLVRNVNTLACRPAPIFDSGSSLWCNISLEELRAGEHSFTSAQFHSSPAKQMLLVEDMGWFDGDKLEGFVDEAIEILSKNDALTARLPYLKEALTWRLKRMIDIAEWS</sequence>
<dbReference type="InterPro" id="IPR010093">
    <property type="entry name" value="SinI_DNA-bd"/>
</dbReference>
<proteinExistence type="predicted"/>
<protein>
    <submittedName>
        <fullName evidence="2">DNA binding domain, excisionase family</fullName>
    </submittedName>
</protein>
<dbReference type="Proteomes" id="UP000095468">
    <property type="component" value="Unassembled WGS sequence"/>
</dbReference>
<organism evidence="2 3">
    <name type="scientific">Collinsella aerofaciens</name>
    <dbReference type="NCBI Taxonomy" id="74426"/>
    <lineage>
        <taxon>Bacteria</taxon>
        <taxon>Bacillati</taxon>
        <taxon>Actinomycetota</taxon>
        <taxon>Coriobacteriia</taxon>
        <taxon>Coriobacteriales</taxon>
        <taxon>Coriobacteriaceae</taxon>
        <taxon>Collinsella</taxon>
    </lineage>
</organism>
<dbReference type="NCBIfam" id="TIGR01764">
    <property type="entry name" value="excise"/>
    <property type="match status" value="1"/>
</dbReference>
<dbReference type="Pfam" id="PF12728">
    <property type="entry name" value="HTH_17"/>
    <property type="match status" value="1"/>
</dbReference>
<name>A0A173WVC7_9ACTN</name>
<dbReference type="GO" id="GO:0003677">
    <property type="term" value="F:DNA binding"/>
    <property type="evidence" value="ECO:0007669"/>
    <property type="project" value="InterPro"/>
</dbReference>
<feature type="domain" description="Helix-turn-helix" evidence="1">
    <location>
        <begin position="1"/>
        <end position="48"/>
    </location>
</feature>
<dbReference type="AlphaFoldDB" id="A0A173WVC7"/>
<evidence type="ECO:0000313" key="3">
    <source>
        <dbReference type="Proteomes" id="UP000095468"/>
    </source>
</evidence>
<reference evidence="2 3" key="1">
    <citation type="submission" date="2015-09" db="EMBL/GenBank/DDBJ databases">
        <authorList>
            <consortium name="Pathogen Informatics"/>
        </authorList>
    </citation>
    <scope>NUCLEOTIDE SEQUENCE [LARGE SCALE GENOMIC DNA]</scope>
    <source>
        <strain evidence="2 3">2789STDY5608823</strain>
    </source>
</reference>
<dbReference type="RefSeq" id="WP_055285222.1">
    <property type="nucleotide sequence ID" value="NZ_CYYP01000001.1"/>
</dbReference>
<gene>
    <name evidence="2" type="ORF">ERS852381_00206</name>
</gene>
<dbReference type="Gene3D" id="1.10.1070.20">
    <property type="match status" value="1"/>
</dbReference>
<evidence type="ECO:0000313" key="2">
    <source>
        <dbReference type="EMBL" id="CUN43050.1"/>
    </source>
</evidence>